<organism evidence="2 3">
    <name type="scientific">Neurospora tetraspora</name>
    <dbReference type="NCBI Taxonomy" id="94610"/>
    <lineage>
        <taxon>Eukaryota</taxon>
        <taxon>Fungi</taxon>
        <taxon>Dikarya</taxon>
        <taxon>Ascomycota</taxon>
        <taxon>Pezizomycotina</taxon>
        <taxon>Sordariomycetes</taxon>
        <taxon>Sordariomycetidae</taxon>
        <taxon>Sordariales</taxon>
        <taxon>Sordariaceae</taxon>
        <taxon>Neurospora</taxon>
    </lineage>
</organism>
<feature type="region of interest" description="Disordered" evidence="1">
    <location>
        <begin position="326"/>
        <end position="354"/>
    </location>
</feature>
<dbReference type="RefSeq" id="XP_062678162.1">
    <property type="nucleotide sequence ID" value="XM_062829826.1"/>
</dbReference>
<sequence>MPEATVTELPETSDRTPERGKTPGMHMGVGHVQIPTIVVPSPGGTNRIPHSGDWSGKKEEIHPQVKRVRDMSDLKKYILSWDWLAVLVQPTRLQGTTSILTHRQVVYDIQSIPQPDSYPVMLLRAQYPDLHDPNGWNCRVTSGRLGNAVDPVCGQCIHDCSRGRYPQPGLVRFAADGFAQSSTASMAQQLPSPYTSTWSDTSQAECTCLVWQPGTSKCSGFEHLKNKPGHSTNNGYRNYTLSVGGGRSHQAHISWLFLQPHHHSDQPPEQLSQRQQLSQPQQLSYYHNGAWANTPLSTSYRGGLDGAEDNLDLALFEAHRSWYASVSEANPSRSQGSGVTTARTGSTANVPNGTHRSAAVWDLSGYQGRNDSGYLPSTSSNESNQGATAPSTSTQSFEQPYAAFMAQVPRTQTWNAAPSSVAAPALDGNNDSQEIKQPCPRTKTTLRSPARGTASFPRITAY</sequence>
<comment type="caution">
    <text evidence="2">The sequence shown here is derived from an EMBL/GenBank/DDBJ whole genome shotgun (WGS) entry which is preliminary data.</text>
</comment>
<feature type="compositionally biased region" description="Basic and acidic residues" evidence="1">
    <location>
        <begin position="12"/>
        <end position="21"/>
    </location>
</feature>
<reference evidence="2" key="2">
    <citation type="submission" date="2023-06" db="EMBL/GenBank/DDBJ databases">
        <authorList>
            <consortium name="Lawrence Berkeley National Laboratory"/>
            <person name="Haridas S."/>
            <person name="Hensen N."/>
            <person name="Bonometti L."/>
            <person name="Westerberg I."/>
            <person name="Brannstrom I.O."/>
            <person name="Guillou S."/>
            <person name="Cros-Aarteil S."/>
            <person name="Calhoun S."/>
            <person name="Kuo A."/>
            <person name="Mondo S."/>
            <person name="Pangilinan J."/>
            <person name="Riley R."/>
            <person name="Labutti K."/>
            <person name="Andreopoulos B."/>
            <person name="Lipzen A."/>
            <person name="Chen C."/>
            <person name="Yanf M."/>
            <person name="Daum C."/>
            <person name="Ng V."/>
            <person name="Clum A."/>
            <person name="Steindorff A."/>
            <person name="Ohm R."/>
            <person name="Martin F."/>
            <person name="Silar P."/>
            <person name="Natvig D."/>
            <person name="Lalanne C."/>
            <person name="Gautier V."/>
            <person name="Ament-Velasquez S.L."/>
            <person name="Kruys A."/>
            <person name="Hutchinson M.I."/>
            <person name="Powell A.J."/>
            <person name="Barry K."/>
            <person name="Miller A.N."/>
            <person name="Grigoriev I.V."/>
            <person name="Debuchy R."/>
            <person name="Gladieux P."/>
            <person name="Thoren M.H."/>
            <person name="Johannesson H."/>
        </authorList>
    </citation>
    <scope>NUCLEOTIDE SEQUENCE</scope>
    <source>
        <strain evidence="2">CBS 560.94</strain>
    </source>
</reference>
<proteinExistence type="predicted"/>
<feature type="region of interest" description="Disordered" evidence="1">
    <location>
        <begin position="1"/>
        <end position="26"/>
    </location>
</feature>
<evidence type="ECO:0000313" key="2">
    <source>
        <dbReference type="EMBL" id="KAK3338802.1"/>
    </source>
</evidence>
<feature type="region of interest" description="Disordered" evidence="1">
    <location>
        <begin position="371"/>
        <end position="395"/>
    </location>
</feature>
<dbReference type="AlphaFoldDB" id="A0AAE0J838"/>
<dbReference type="EMBL" id="JAUEPP010000007">
    <property type="protein sequence ID" value="KAK3338802.1"/>
    <property type="molecule type" value="Genomic_DNA"/>
</dbReference>
<feature type="region of interest" description="Disordered" evidence="1">
    <location>
        <begin position="422"/>
        <end position="462"/>
    </location>
</feature>
<evidence type="ECO:0000313" key="3">
    <source>
        <dbReference type="Proteomes" id="UP001278500"/>
    </source>
</evidence>
<dbReference type="Proteomes" id="UP001278500">
    <property type="component" value="Unassembled WGS sequence"/>
</dbReference>
<evidence type="ECO:0000256" key="1">
    <source>
        <dbReference type="SAM" id="MobiDB-lite"/>
    </source>
</evidence>
<dbReference type="GeneID" id="87866980"/>
<gene>
    <name evidence="2" type="ORF">B0H65DRAFT_551583</name>
</gene>
<accession>A0AAE0J838</accession>
<name>A0AAE0J838_9PEZI</name>
<protein>
    <submittedName>
        <fullName evidence="2">Uncharacterized protein</fullName>
    </submittedName>
</protein>
<feature type="compositionally biased region" description="Polar residues" evidence="1">
    <location>
        <begin position="327"/>
        <end position="354"/>
    </location>
</feature>
<reference evidence="2" key="1">
    <citation type="journal article" date="2023" name="Mol. Phylogenet. Evol.">
        <title>Genome-scale phylogeny and comparative genomics of the fungal order Sordariales.</title>
        <authorList>
            <person name="Hensen N."/>
            <person name="Bonometti L."/>
            <person name="Westerberg I."/>
            <person name="Brannstrom I.O."/>
            <person name="Guillou S."/>
            <person name="Cros-Aarteil S."/>
            <person name="Calhoun S."/>
            <person name="Haridas S."/>
            <person name="Kuo A."/>
            <person name="Mondo S."/>
            <person name="Pangilinan J."/>
            <person name="Riley R."/>
            <person name="LaButti K."/>
            <person name="Andreopoulos B."/>
            <person name="Lipzen A."/>
            <person name="Chen C."/>
            <person name="Yan M."/>
            <person name="Daum C."/>
            <person name="Ng V."/>
            <person name="Clum A."/>
            <person name="Steindorff A."/>
            <person name="Ohm R.A."/>
            <person name="Martin F."/>
            <person name="Silar P."/>
            <person name="Natvig D.O."/>
            <person name="Lalanne C."/>
            <person name="Gautier V."/>
            <person name="Ament-Velasquez S.L."/>
            <person name="Kruys A."/>
            <person name="Hutchinson M.I."/>
            <person name="Powell A.J."/>
            <person name="Barry K."/>
            <person name="Miller A.N."/>
            <person name="Grigoriev I.V."/>
            <person name="Debuchy R."/>
            <person name="Gladieux P."/>
            <person name="Hiltunen Thoren M."/>
            <person name="Johannesson H."/>
        </authorList>
    </citation>
    <scope>NUCLEOTIDE SEQUENCE</scope>
    <source>
        <strain evidence="2">CBS 560.94</strain>
    </source>
</reference>
<keyword evidence="3" id="KW-1185">Reference proteome</keyword>